<evidence type="ECO:0000259" key="6">
    <source>
        <dbReference type="PROSITE" id="PS51123"/>
    </source>
</evidence>
<dbReference type="Gene3D" id="3.30.1330.60">
    <property type="entry name" value="OmpA-like domain"/>
    <property type="match status" value="1"/>
</dbReference>
<proteinExistence type="predicted"/>
<keyword evidence="2 4" id="KW-0472">Membrane</keyword>
<protein>
    <submittedName>
        <fullName evidence="7">OmpA-OmpF porin, OOP family</fullName>
    </submittedName>
</protein>
<dbReference type="SUPFAM" id="SSF103088">
    <property type="entry name" value="OmpA-like"/>
    <property type="match status" value="1"/>
</dbReference>
<dbReference type="PRINTS" id="PR01021">
    <property type="entry name" value="OMPADOMAIN"/>
</dbReference>
<dbReference type="PANTHER" id="PTHR30329">
    <property type="entry name" value="STATOR ELEMENT OF FLAGELLAR MOTOR COMPLEX"/>
    <property type="match status" value="1"/>
</dbReference>
<dbReference type="Pfam" id="PF00691">
    <property type="entry name" value="OmpA"/>
    <property type="match status" value="1"/>
</dbReference>
<evidence type="ECO:0000256" key="2">
    <source>
        <dbReference type="ARBA" id="ARBA00023136"/>
    </source>
</evidence>
<keyword evidence="8" id="KW-1185">Reference proteome</keyword>
<dbReference type="CDD" id="cd07185">
    <property type="entry name" value="OmpA_C-like"/>
    <property type="match status" value="1"/>
</dbReference>
<feature type="domain" description="OmpA-like" evidence="6">
    <location>
        <begin position="189"/>
        <end position="307"/>
    </location>
</feature>
<evidence type="ECO:0000256" key="1">
    <source>
        <dbReference type="ARBA" id="ARBA00004442"/>
    </source>
</evidence>
<evidence type="ECO:0000256" key="5">
    <source>
        <dbReference type="SAM" id="SignalP"/>
    </source>
</evidence>
<dbReference type="OrthoDB" id="9792021at2"/>
<dbReference type="EMBL" id="FOAG01000001">
    <property type="protein sequence ID" value="SEK25253.1"/>
    <property type="molecule type" value="Genomic_DNA"/>
</dbReference>
<organism evidence="7 8">
    <name type="scientific">Roseovarius azorensis</name>
    <dbReference type="NCBI Taxonomy" id="1287727"/>
    <lineage>
        <taxon>Bacteria</taxon>
        <taxon>Pseudomonadati</taxon>
        <taxon>Pseudomonadota</taxon>
        <taxon>Alphaproteobacteria</taxon>
        <taxon>Rhodobacterales</taxon>
        <taxon>Roseobacteraceae</taxon>
        <taxon>Roseovarius</taxon>
    </lineage>
</organism>
<dbReference type="PROSITE" id="PS51123">
    <property type="entry name" value="OMPA_2"/>
    <property type="match status" value="1"/>
</dbReference>
<evidence type="ECO:0000256" key="3">
    <source>
        <dbReference type="ARBA" id="ARBA00023237"/>
    </source>
</evidence>
<dbReference type="RefSeq" id="WP_093030324.1">
    <property type="nucleotide sequence ID" value="NZ_FOAG01000001.1"/>
</dbReference>
<evidence type="ECO:0000313" key="7">
    <source>
        <dbReference type="EMBL" id="SEK25253.1"/>
    </source>
</evidence>
<evidence type="ECO:0000313" key="8">
    <source>
        <dbReference type="Proteomes" id="UP000199582"/>
    </source>
</evidence>
<dbReference type="InterPro" id="IPR036737">
    <property type="entry name" value="OmpA-like_sf"/>
</dbReference>
<dbReference type="AlphaFoldDB" id="A0A1H7FGJ4"/>
<keyword evidence="3" id="KW-0998">Cell outer membrane</keyword>
<comment type="subcellular location">
    <subcellularLocation>
        <location evidence="1">Cell outer membrane</location>
    </subcellularLocation>
</comment>
<dbReference type="InterPro" id="IPR006665">
    <property type="entry name" value="OmpA-like"/>
</dbReference>
<dbReference type="InterPro" id="IPR050330">
    <property type="entry name" value="Bact_OuterMem_StrucFunc"/>
</dbReference>
<dbReference type="InterPro" id="IPR006664">
    <property type="entry name" value="OMP_bac"/>
</dbReference>
<dbReference type="PANTHER" id="PTHR30329:SF21">
    <property type="entry name" value="LIPOPROTEIN YIAD-RELATED"/>
    <property type="match status" value="1"/>
</dbReference>
<name>A0A1H7FGJ4_9RHOB</name>
<keyword evidence="5" id="KW-0732">Signal</keyword>
<feature type="signal peptide" evidence="5">
    <location>
        <begin position="1"/>
        <end position="19"/>
    </location>
</feature>
<reference evidence="7 8" key="1">
    <citation type="submission" date="2016-10" db="EMBL/GenBank/DDBJ databases">
        <authorList>
            <person name="de Groot N.N."/>
        </authorList>
    </citation>
    <scope>NUCLEOTIDE SEQUENCE [LARGE SCALE GENOMIC DNA]</scope>
    <source>
        <strain evidence="7 8">DSM 100674</strain>
    </source>
</reference>
<evidence type="ECO:0000256" key="4">
    <source>
        <dbReference type="PROSITE-ProRule" id="PRU00473"/>
    </source>
</evidence>
<dbReference type="STRING" id="1287727.SAMN05443999_10176"/>
<sequence>MRTVGILGLLLSLSWPVQALDLQMPANATLAREVTRAADTILLPTGPFAQGTLPRRRLAGEITQRAWHLPTSSLTTLQVLLPLRAELETSGWSVDFECADMECGGFDFRFNTPVLPAPDMFVDLFDYRYLYARRGAGAEGEHATLLISRTGQTGYVQITHVRPLSDSGTTEPVRALAPVEPELELGERLLEQGYATLADLDFGSGAGQLGVGPYASLAALVAFLLADSGHRVALVGHSDSVGGFDNNVALSRSRAEAVRDRLVNEYGVPPAQIEAHGIGYLAPVASNRTAGGRERNRRVEVVLLDTQ</sequence>
<dbReference type="Proteomes" id="UP000199582">
    <property type="component" value="Unassembled WGS sequence"/>
</dbReference>
<gene>
    <name evidence="7" type="ORF">SAMN05443999_10176</name>
</gene>
<dbReference type="GO" id="GO:0009279">
    <property type="term" value="C:cell outer membrane"/>
    <property type="evidence" value="ECO:0007669"/>
    <property type="project" value="UniProtKB-SubCell"/>
</dbReference>
<accession>A0A1H7FGJ4</accession>
<feature type="chain" id="PRO_5009299599" evidence="5">
    <location>
        <begin position="20"/>
        <end position="307"/>
    </location>
</feature>